<dbReference type="Proteomes" id="UP000636458">
    <property type="component" value="Unassembled WGS sequence"/>
</dbReference>
<evidence type="ECO:0000313" key="4">
    <source>
        <dbReference type="Proteomes" id="UP000636458"/>
    </source>
</evidence>
<feature type="compositionally biased region" description="Acidic residues" evidence="1">
    <location>
        <begin position="44"/>
        <end position="55"/>
    </location>
</feature>
<proteinExistence type="predicted"/>
<protein>
    <submittedName>
        <fullName evidence="3">Uncharacterized protein</fullName>
    </submittedName>
</protein>
<organism evidence="3 4">
    <name type="scientific">Lacisediminihabitans changchengi</name>
    <dbReference type="NCBI Taxonomy" id="2787634"/>
    <lineage>
        <taxon>Bacteria</taxon>
        <taxon>Bacillati</taxon>
        <taxon>Actinomycetota</taxon>
        <taxon>Actinomycetes</taxon>
        <taxon>Micrococcales</taxon>
        <taxon>Microbacteriaceae</taxon>
        <taxon>Lacisediminihabitans</taxon>
    </lineage>
</organism>
<feature type="transmembrane region" description="Helical" evidence="2">
    <location>
        <begin position="263"/>
        <end position="283"/>
    </location>
</feature>
<keyword evidence="2" id="KW-1133">Transmembrane helix</keyword>
<sequence length="321" mass="34712">MSDNPPVHPDDERREDAVTPEFSSAPAEPTAPVESHEGERIEVLDGELIDSEPIDSPEPSRGTHETIEYAEVVEDEAPALVEPPQPERVTLAEAPPVVEVPAEERPADIDNVEVIPAPAPVVAPAVIPQPSQTVYVEAPNPPKKRGNRGIGSLVALLSAVIFGLIFALVVALIIAARTGDFSFDFVSRPTFWVPVLFFAIGFVLLVLIINRAGWWVHVIGSLFVALFVYFGTVATLLVINGIFGETPSEAGRLVAAALVDPFVIAAALVARETALWMGLAIAARGRRMKARNAEARTEYEMQMADRRAEYERRAESARAGV</sequence>
<feature type="transmembrane region" description="Helical" evidence="2">
    <location>
        <begin position="191"/>
        <end position="210"/>
    </location>
</feature>
<feature type="transmembrane region" description="Helical" evidence="2">
    <location>
        <begin position="222"/>
        <end position="243"/>
    </location>
</feature>
<feature type="transmembrane region" description="Helical" evidence="2">
    <location>
        <begin position="153"/>
        <end position="176"/>
    </location>
</feature>
<evidence type="ECO:0000313" key="3">
    <source>
        <dbReference type="EMBL" id="MBK4348412.1"/>
    </source>
</evidence>
<comment type="caution">
    <text evidence="3">The sequence shown here is derived from an EMBL/GenBank/DDBJ whole genome shotgun (WGS) entry which is preliminary data.</text>
</comment>
<accession>A0A934SKL0</accession>
<reference evidence="3" key="1">
    <citation type="submission" date="2021-01" db="EMBL/GenBank/DDBJ databases">
        <title>Lacisediminihabitans sp. nov. strain G11-30, isolated from Antarctic Soil.</title>
        <authorList>
            <person name="Li J."/>
        </authorList>
    </citation>
    <scope>NUCLEOTIDE SEQUENCE</scope>
    <source>
        <strain evidence="3">G11-30</strain>
    </source>
</reference>
<dbReference type="EMBL" id="JAEPES010000004">
    <property type="protein sequence ID" value="MBK4348412.1"/>
    <property type="molecule type" value="Genomic_DNA"/>
</dbReference>
<dbReference type="AlphaFoldDB" id="A0A934SKL0"/>
<keyword evidence="4" id="KW-1185">Reference proteome</keyword>
<feature type="compositionally biased region" description="Basic and acidic residues" evidence="1">
    <location>
        <begin position="8"/>
        <end position="17"/>
    </location>
</feature>
<name>A0A934SKL0_9MICO</name>
<keyword evidence="2" id="KW-0812">Transmembrane</keyword>
<keyword evidence="2" id="KW-0472">Membrane</keyword>
<dbReference type="RefSeq" id="WP_200556620.1">
    <property type="nucleotide sequence ID" value="NZ_JAEPES010000004.1"/>
</dbReference>
<feature type="region of interest" description="Disordered" evidence="1">
    <location>
        <begin position="1"/>
        <end position="65"/>
    </location>
</feature>
<evidence type="ECO:0000256" key="1">
    <source>
        <dbReference type="SAM" id="MobiDB-lite"/>
    </source>
</evidence>
<gene>
    <name evidence="3" type="ORF">IV501_12265</name>
</gene>
<evidence type="ECO:0000256" key="2">
    <source>
        <dbReference type="SAM" id="Phobius"/>
    </source>
</evidence>
<feature type="compositionally biased region" description="Basic and acidic residues" evidence="1">
    <location>
        <begin position="34"/>
        <end position="43"/>
    </location>
</feature>